<dbReference type="GO" id="GO:0016075">
    <property type="term" value="P:rRNA catabolic process"/>
    <property type="evidence" value="ECO:0007669"/>
    <property type="project" value="TreeGrafter"/>
</dbReference>
<dbReference type="InterPro" id="IPR020568">
    <property type="entry name" value="Ribosomal_Su5_D2-typ_SF"/>
</dbReference>
<keyword evidence="8" id="KW-0539">Nucleus</keyword>
<evidence type="ECO:0000256" key="9">
    <source>
        <dbReference type="SAM" id="MobiDB-lite"/>
    </source>
</evidence>
<dbReference type="GO" id="GO:0071051">
    <property type="term" value="P:poly(A)-dependent snoRNA 3'-end processing"/>
    <property type="evidence" value="ECO:0007669"/>
    <property type="project" value="TreeGrafter"/>
</dbReference>
<feature type="domain" description="Exoribonuclease phosphorolytic" evidence="10">
    <location>
        <begin position="41"/>
        <end position="204"/>
    </location>
</feature>
<evidence type="ECO:0000256" key="2">
    <source>
        <dbReference type="ARBA" id="ARBA00004496"/>
    </source>
</evidence>
<keyword evidence="7" id="KW-0694">RNA-binding</keyword>
<evidence type="ECO:0000256" key="8">
    <source>
        <dbReference type="ARBA" id="ARBA00023242"/>
    </source>
</evidence>
<dbReference type="PANTHER" id="PTHR11953">
    <property type="entry name" value="EXOSOME COMPLEX COMPONENT"/>
    <property type="match status" value="1"/>
</dbReference>
<dbReference type="GO" id="GO:0034475">
    <property type="term" value="P:U4 snRNA 3'-end processing"/>
    <property type="evidence" value="ECO:0007669"/>
    <property type="project" value="TreeGrafter"/>
</dbReference>
<dbReference type="CDD" id="cd11371">
    <property type="entry name" value="RNase_PH_MTR3"/>
    <property type="match status" value="1"/>
</dbReference>
<dbReference type="Gene3D" id="3.30.230.70">
    <property type="entry name" value="GHMP Kinase, N-terminal domain"/>
    <property type="match status" value="1"/>
</dbReference>
<evidence type="ECO:0000313" key="12">
    <source>
        <dbReference type="Proteomes" id="UP000324767"/>
    </source>
</evidence>
<evidence type="ECO:0000256" key="7">
    <source>
        <dbReference type="ARBA" id="ARBA00022884"/>
    </source>
</evidence>
<dbReference type="AlphaFoldDB" id="A0A5M8PKE0"/>
<keyword evidence="5" id="KW-0698">rRNA processing</keyword>
<comment type="caution">
    <text evidence="11">The sequence shown here is derived from an EMBL/GenBank/DDBJ whole genome shotgun (WGS) entry which is preliminary data.</text>
</comment>
<dbReference type="GO" id="GO:0006364">
    <property type="term" value="P:rRNA processing"/>
    <property type="evidence" value="ECO:0007669"/>
    <property type="project" value="UniProtKB-KW"/>
</dbReference>
<keyword evidence="4" id="KW-0963">Cytoplasm</keyword>
<dbReference type="InterPro" id="IPR001247">
    <property type="entry name" value="ExoRNase_PH_dom1"/>
</dbReference>
<evidence type="ECO:0000313" key="11">
    <source>
        <dbReference type="EMBL" id="KAA6409352.1"/>
    </source>
</evidence>
<proteinExistence type="inferred from homology"/>
<dbReference type="GO" id="GO:0000177">
    <property type="term" value="C:cytoplasmic exosome (RNase complex)"/>
    <property type="evidence" value="ECO:0007669"/>
    <property type="project" value="TreeGrafter"/>
</dbReference>
<dbReference type="InterPro" id="IPR050080">
    <property type="entry name" value="RNase_PH"/>
</dbReference>
<dbReference type="GO" id="GO:0005730">
    <property type="term" value="C:nucleolus"/>
    <property type="evidence" value="ECO:0007669"/>
    <property type="project" value="TreeGrafter"/>
</dbReference>
<evidence type="ECO:0000256" key="6">
    <source>
        <dbReference type="ARBA" id="ARBA00022835"/>
    </source>
</evidence>
<reference evidence="11 12" key="1">
    <citation type="submission" date="2019-09" db="EMBL/GenBank/DDBJ databases">
        <title>The hologenome of the rock-dwelling lichen Lasallia pustulata.</title>
        <authorList>
            <person name="Greshake Tzovaras B."/>
            <person name="Segers F."/>
            <person name="Bicker A."/>
            <person name="Dal Grande F."/>
            <person name="Otte J."/>
            <person name="Hankeln T."/>
            <person name="Schmitt I."/>
            <person name="Ebersberger I."/>
        </authorList>
    </citation>
    <scope>NUCLEOTIDE SEQUENCE [LARGE SCALE GENOMIC DNA]</scope>
    <source>
        <strain evidence="11">A1-1</strain>
    </source>
</reference>
<dbReference type="GO" id="GO:0000176">
    <property type="term" value="C:nuclear exosome (RNase complex)"/>
    <property type="evidence" value="ECO:0007669"/>
    <property type="project" value="TreeGrafter"/>
</dbReference>
<gene>
    <name evidence="11" type="ORF">FRX48_06905</name>
</gene>
<organism evidence="11 12">
    <name type="scientific">Lasallia pustulata</name>
    <dbReference type="NCBI Taxonomy" id="136370"/>
    <lineage>
        <taxon>Eukaryota</taxon>
        <taxon>Fungi</taxon>
        <taxon>Dikarya</taxon>
        <taxon>Ascomycota</taxon>
        <taxon>Pezizomycotina</taxon>
        <taxon>Lecanoromycetes</taxon>
        <taxon>OSLEUM clade</taxon>
        <taxon>Umbilicariomycetidae</taxon>
        <taxon>Umbilicariales</taxon>
        <taxon>Umbilicariaceae</taxon>
        <taxon>Lasallia</taxon>
    </lineage>
</organism>
<name>A0A5M8PKE0_9LECA</name>
<dbReference type="Pfam" id="PF01138">
    <property type="entry name" value="RNase_PH"/>
    <property type="match status" value="1"/>
</dbReference>
<dbReference type="InterPro" id="IPR027408">
    <property type="entry name" value="PNPase/RNase_PH_dom_sf"/>
</dbReference>
<dbReference type="OrthoDB" id="2504340at2759"/>
<sequence>MTDRRRINGPPGGTSAPVFLSSLTTTNASADGPVRTRNRNELRKIFLKTGLTPSASGSAYYELEPSVTVNAGGKSLISSSSALKLTCTVHGPRPLPRSTPFTPHILLSTHVKFAPFAARQRRGYLRDAGERDLAVHLETALRGVIIGDRWPKSGVEVIITVLEGEEDRWWGNGADQRATGGWGMMTILAGCITVASAAIVDAGIDCVDLVSGGVAAIVRESAEANREQQRRPVPNTKPSNTDLQLVIDPCPSEHRQMVAACVIGYLQSRDEITELWAKGDIHSPISSRLSTQISFDDLVDRSIEAAVGTRMVLTEAVRECTELKTQRSKFSLKNHTSTEAKGSTEDMEVVT</sequence>
<dbReference type="PANTHER" id="PTHR11953:SF2">
    <property type="entry name" value="EXOSOME COMPLEX COMPONENT MTR3"/>
    <property type="match status" value="1"/>
</dbReference>
<comment type="similarity">
    <text evidence="3">Belongs to the RNase PH family.</text>
</comment>
<dbReference type="EMBL" id="VXIT01000011">
    <property type="protein sequence ID" value="KAA6409352.1"/>
    <property type="molecule type" value="Genomic_DNA"/>
</dbReference>
<comment type="subcellular location">
    <subcellularLocation>
        <location evidence="2">Cytoplasm</location>
    </subcellularLocation>
    <subcellularLocation>
        <location evidence="1">Nucleus</location>
    </subcellularLocation>
</comment>
<dbReference type="GO" id="GO:0071028">
    <property type="term" value="P:nuclear mRNA surveillance"/>
    <property type="evidence" value="ECO:0007669"/>
    <property type="project" value="TreeGrafter"/>
</dbReference>
<accession>A0A5M8PKE0</accession>
<evidence type="ECO:0000259" key="10">
    <source>
        <dbReference type="Pfam" id="PF01138"/>
    </source>
</evidence>
<evidence type="ECO:0000256" key="3">
    <source>
        <dbReference type="ARBA" id="ARBA00006678"/>
    </source>
</evidence>
<protein>
    <submittedName>
        <fullName evidence="11">3 exoribonuclease family</fullName>
    </submittedName>
</protein>
<evidence type="ECO:0000256" key="4">
    <source>
        <dbReference type="ARBA" id="ARBA00022490"/>
    </source>
</evidence>
<feature type="region of interest" description="Disordered" evidence="9">
    <location>
        <begin position="223"/>
        <end position="242"/>
    </location>
</feature>
<dbReference type="Proteomes" id="UP000324767">
    <property type="component" value="Unassembled WGS sequence"/>
</dbReference>
<keyword evidence="6" id="KW-0271">Exosome</keyword>
<evidence type="ECO:0000256" key="5">
    <source>
        <dbReference type="ARBA" id="ARBA00022552"/>
    </source>
</evidence>
<dbReference type="SUPFAM" id="SSF54211">
    <property type="entry name" value="Ribosomal protein S5 domain 2-like"/>
    <property type="match status" value="1"/>
</dbReference>
<dbReference type="GO" id="GO:0003723">
    <property type="term" value="F:RNA binding"/>
    <property type="evidence" value="ECO:0007669"/>
    <property type="project" value="UniProtKB-KW"/>
</dbReference>
<evidence type="ECO:0000256" key="1">
    <source>
        <dbReference type="ARBA" id="ARBA00004123"/>
    </source>
</evidence>
<feature type="region of interest" description="Disordered" evidence="9">
    <location>
        <begin position="331"/>
        <end position="351"/>
    </location>
</feature>